<name>A0A844TJ31_9BRAD</name>
<proteinExistence type="predicted"/>
<sequence>MMRSFLSALVAAAALCSPAAAQYPSYPAGAENQSNLALVAPTVPTSTNNNRVATTAYVQNVLLGGLPLTNGNIYVGNVSNQATAVVPSGDLTMNNAGVFTFGTVNASPGTFGSTTQCAAVTVNGKGLVTTATQSVCTPAIASVTGLGTGIAAALAINTGSAGAPVLFNGAGGTPSSMVGTNITGTAASLTAGNATKLATARAIGIGGSTGLTATGVNFDGTAAINPALTGTLAVANGGTGDTGTAWTSYSPTLSCVSGTLTSASATGSYKQLGKTVFLRVVVTITTLGTCVTGLNISLPVNPVASIEMSIQGKNVVVGQNFTGRIRSDATPNNSITSLTKFDGTLGMANGDVIAITGLYEAN</sequence>
<evidence type="ECO:0000256" key="1">
    <source>
        <dbReference type="SAM" id="SignalP"/>
    </source>
</evidence>
<gene>
    <name evidence="2" type="ORF">GPL20_23035</name>
</gene>
<keyword evidence="1" id="KW-0732">Signal</keyword>
<evidence type="ECO:0000313" key="3">
    <source>
        <dbReference type="Proteomes" id="UP000449969"/>
    </source>
</evidence>
<protein>
    <submittedName>
        <fullName evidence="2">Uncharacterized protein</fullName>
    </submittedName>
</protein>
<reference evidence="2 3" key="1">
    <citation type="submission" date="2019-12" db="EMBL/GenBank/DDBJ databases">
        <title>Draft genome sequences Bradyrhizobium cajani AMBPC1010, Bradyrhizobium pachyrhizi AMBPC1040 and Bradyrhizobium yuanmingense ALSPC3051, three plant growth promoting strains isolated from nodules of Cajanus cajan L. in Dominican Republic.</title>
        <authorList>
            <person name="Flores-Felix J.D."/>
            <person name="Araujo J."/>
            <person name="Diaz-Alcantara C."/>
            <person name="Gonzalez-Andres F."/>
            <person name="Velazquez E."/>
        </authorList>
    </citation>
    <scope>NUCLEOTIDE SEQUENCE [LARGE SCALE GENOMIC DNA]</scope>
    <source>
        <strain evidence="2 3">1010</strain>
    </source>
</reference>
<evidence type="ECO:0000313" key="2">
    <source>
        <dbReference type="EMBL" id="MVT75884.1"/>
    </source>
</evidence>
<accession>A0A844TJ31</accession>
<dbReference type="OrthoDB" id="564699at2"/>
<feature type="signal peptide" evidence="1">
    <location>
        <begin position="1"/>
        <end position="21"/>
    </location>
</feature>
<keyword evidence="3" id="KW-1185">Reference proteome</keyword>
<dbReference type="EMBL" id="WQNE01000020">
    <property type="protein sequence ID" value="MVT75884.1"/>
    <property type="molecule type" value="Genomic_DNA"/>
</dbReference>
<feature type="chain" id="PRO_5032622018" evidence="1">
    <location>
        <begin position="22"/>
        <end position="362"/>
    </location>
</feature>
<dbReference type="AlphaFoldDB" id="A0A844TJ31"/>
<comment type="caution">
    <text evidence="2">The sequence shown here is derived from an EMBL/GenBank/DDBJ whole genome shotgun (WGS) entry which is preliminary data.</text>
</comment>
<dbReference type="Proteomes" id="UP000449969">
    <property type="component" value="Unassembled WGS sequence"/>
</dbReference>
<dbReference type="RefSeq" id="WP_157331874.1">
    <property type="nucleotide sequence ID" value="NZ_JANADL010000018.1"/>
</dbReference>
<organism evidence="2 3">
    <name type="scientific">Bradyrhizobium cajani</name>
    <dbReference type="NCBI Taxonomy" id="1928661"/>
    <lineage>
        <taxon>Bacteria</taxon>
        <taxon>Pseudomonadati</taxon>
        <taxon>Pseudomonadota</taxon>
        <taxon>Alphaproteobacteria</taxon>
        <taxon>Hyphomicrobiales</taxon>
        <taxon>Nitrobacteraceae</taxon>
        <taxon>Bradyrhizobium</taxon>
    </lineage>
</organism>